<evidence type="ECO:0000256" key="5">
    <source>
        <dbReference type="ARBA" id="ARBA00023136"/>
    </source>
</evidence>
<dbReference type="GO" id="GO:0016020">
    <property type="term" value="C:membrane"/>
    <property type="evidence" value="ECO:0007669"/>
    <property type="project" value="UniProtKB-SubCell"/>
</dbReference>
<feature type="transmembrane region" description="Helical" evidence="6">
    <location>
        <begin position="413"/>
        <end position="433"/>
    </location>
</feature>
<dbReference type="PROSITE" id="PS00217">
    <property type="entry name" value="SUGAR_TRANSPORT_2"/>
    <property type="match status" value="1"/>
</dbReference>
<feature type="transmembrane region" description="Helical" evidence="6">
    <location>
        <begin position="323"/>
        <end position="345"/>
    </location>
</feature>
<evidence type="ECO:0000256" key="1">
    <source>
        <dbReference type="ARBA" id="ARBA00004141"/>
    </source>
</evidence>
<dbReference type="InterPro" id="IPR005829">
    <property type="entry name" value="Sugar_transporter_CS"/>
</dbReference>
<sequence>MKDDITSSYNVAMIPLKYSLLVAFFALSFGFSIANQFFTTDINSILFGTSQPILLISFGTTMTGAAIGIFLGAWLTYESGRKVIILSSALFGMFAFVAASVASNLSLFLSAYFVIGITFGLYFLSSYIYIAEITLSTHRGMACSFIVSMFVTGFMLSKCLSSMQGIANMAPFLIAYIIVNLIIFIIAFIKLPESPRWLSLVGLSDSALNVLFKLRQNMGMAAHELAAINESSRREFHGAHLFFQNQHFRKVLWLYGITALFLHMAGISFVPSILLFTMTDSLYLSEDLSLKMKDVMLYAIFLVFLAASLTVTFSIDKFGRRKLILFGISADSILLFLLWLVLASGPDGSSLSIIVLSLVFIFTSSLAAFSFLSSFVDITPNNARDFAGATVLFIYVSSILLNTRGIYLYSDYINVPLIVFVLLCCSVILAIVLKRYYPDTSNLSLEEIEHRIFQGTELIQIGNEVKKIIK</sequence>
<keyword evidence="5 6" id="KW-0472">Membrane</keyword>
<protein>
    <submittedName>
        <fullName evidence="9">Arabinose transporter</fullName>
    </submittedName>
</protein>
<dbReference type="SUPFAM" id="SSF103473">
    <property type="entry name" value="MFS general substrate transporter"/>
    <property type="match status" value="1"/>
</dbReference>
<gene>
    <name evidence="9" type="primary">araE_2</name>
    <name evidence="8" type="synonym">araE_1</name>
    <name evidence="8" type="ORF">NCTC13093_01072</name>
    <name evidence="9" type="ORF">NCTC13093_02538</name>
</gene>
<feature type="transmembrane region" description="Helical" evidence="6">
    <location>
        <begin position="386"/>
        <end position="407"/>
    </location>
</feature>
<keyword evidence="4 6" id="KW-1133">Transmembrane helix</keyword>
<dbReference type="PROSITE" id="PS50850">
    <property type="entry name" value="MFS"/>
    <property type="match status" value="1"/>
</dbReference>
<dbReference type="Pfam" id="PF00083">
    <property type="entry name" value="Sugar_tr"/>
    <property type="match status" value="1"/>
</dbReference>
<dbReference type="InterPro" id="IPR020846">
    <property type="entry name" value="MFS_dom"/>
</dbReference>
<feature type="transmembrane region" description="Helical" evidence="6">
    <location>
        <begin position="12"/>
        <end position="33"/>
    </location>
</feature>
<dbReference type="EMBL" id="UAPV01000001">
    <property type="protein sequence ID" value="SPT69692.1"/>
    <property type="molecule type" value="Genomic_DNA"/>
</dbReference>
<dbReference type="PANTHER" id="PTHR48022">
    <property type="entry name" value="PLASTIDIC GLUCOSE TRANSPORTER 4"/>
    <property type="match status" value="1"/>
</dbReference>
<comment type="similarity">
    <text evidence="2">Belongs to the major facilitator superfamily. Sugar transporter (TC 2.A.1.1) family.</text>
</comment>
<dbReference type="InterPro" id="IPR036259">
    <property type="entry name" value="MFS_trans_sf"/>
</dbReference>
<name>A0A2X0W046_9GAMM</name>
<dbReference type="InterPro" id="IPR050360">
    <property type="entry name" value="MFS_Sugar_Transporters"/>
</dbReference>
<dbReference type="Proteomes" id="UP000250086">
    <property type="component" value="Unassembled WGS sequence"/>
</dbReference>
<feature type="transmembrane region" description="Helical" evidence="6">
    <location>
        <begin position="169"/>
        <end position="189"/>
    </location>
</feature>
<feature type="transmembrane region" description="Helical" evidence="6">
    <location>
        <begin position="53"/>
        <end position="76"/>
    </location>
</feature>
<keyword evidence="10" id="KW-1185">Reference proteome</keyword>
<evidence type="ECO:0000313" key="8">
    <source>
        <dbReference type="EMBL" id="SPT69692.1"/>
    </source>
</evidence>
<reference evidence="9 10" key="1">
    <citation type="submission" date="2018-06" db="EMBL/GenBank/DDBJ databases">
        <authorList>
            <consortium name="Pathogen Informatics"/>
            <person name="Doyle S."/>
        </authorList>
    </citation>
    <scope>NUCLEOTIDE SEQUENCE [LARGE SCALE GENOMIC DNA]</scope>
    <source>
        <strain evidence="9 10">NCTC13093</strain>
    </source>
</reference>
<dbReference type="Gene3D" id="1.20.1250.20">
    <property type="entry name" value="MFS general substrate transporter like domains"/>
    <property type="match status" value="1"/>
</dbReference>
<feature type="transmembrane region" description="Helical" evidence="6">
    <location>
        <begin position="142"/>
        <end position="163"/>
    </location>
</feature>
<evidence type="ECO:0000256" key="4">
    <source>
        <dbReference type="ARBA" id="ARBA00022989"/>
    </source>
</evidence>
<feature type="transmembrane region" description="Helical" evidence="6">
    <location>
        <begin position="252"/>
        <end position="276"/>
    </location>
</feature>
<feature type="transmembrane region" description="Helical" evidence="6">
    <location>
        <begin position="296"/>
        <end position="316"/>
    </location>
</feature>
<keyword evidence="3 6" id="KW-0812">Transmembrane</keyword>
<feature type="transmembrane region" description="Helical" evidence="6">
    <location>
        <begin position="351"/>
        <end position="374"/>
    </location>
</feature>
<dbReference type="PANTHER" id="PTHR48022:SF2">
    <property type="entry name" value="PLASTIDIC GLUCOSE TRANSPORTER 4"/>
    <property type="match status" value="1"/>
</dbReference>
<organism evidence="9 10">
    <name type="scientific">Anaerobiospirillum thomasii</name>
    <dbReference type="NCBI Taxonomy" id="179995"/>
    <lineage>
        <taxon>Bacteria</taxon>
        <taxon>Pseudomonadati</taxon>
        <taxon>Pseudomonadota</taxon>
        <taxon>Gammaproteobacteria</taxon>
        <taxon>Aeromonadales</taxon>
        <taxon>Succinivibrionaceae</taxon>
        <taxon>Anaerobiospirillum</taxon>
    </lineage>
</organism>
<feature type="domain" description="Major facilitator superfamily (MFS) profile" evidence="7">
    <location>
        <begin position="16"/>
        <end position="441"/>
    </location>
</feature>
<comment type="subcellular location">
    <subcellularLocation>
        <location evidence="1">Membrane</location>
        <topology evidence="1">Multi-pass membrane protein</topology>
    </subcellularLocation>
</comment>
<proteinExistence type="inferred from homology"/>
<dbReference type="OrthoDB" id="5368493at2"/>
<evidence type="ECO:0000256" key="6">
    <source>
        <dbReference type="SAM" id="Phobius"/>
    </source>
</evidence>
<dbReference type="RefSeq" id="WP_113743843.1">
    <property type="nucleotide sequence ID" value="NZ_UAPU01000007.1"/>
</dbReference>
<accession>A0A2X0W046</accession>
<dbReference type="AlphaFoldDB" id="A0A2X0W046"/>
<evidence type="ECO:0000256" key="2">
    <source>
        <dbReference type="ARBA" id="ARBA00010992"/>
    </source>
</evidence>
<dbReference type="InterPro" id="IPR005828">
    <property type="entry name" value="MFS_sugar_transport-like"/>
</dbReference>
<dbReference type="EMBL" id="UAPV01000006">
    <property type="protein sequence ID" value="SPT78906.1"/>
    <property type="molecule type" value="Genomic_DNA"/>
</dbReference>
<evidence type="ECO:0000313" key="10">
    <source>
        <dbReference type="Proteomes" id="UP000250086"/>
    </source>
</evidence>
<feature type="transmembrane region" description="Helical" evidence="6">
    <location>
        <begin position="109"/>
        <end position="130"/>
    </location>
</feature>
<evidence type="ECO:0000256" key="3">
    <source>
        <dbReference type="ARBA" id="ARBA00022692"/>
    </source>
</evidence>
<feature type="transmembrane region" description="Helical" evidence="6">
    <location>
        <begin position="83"/>
        <end position="103"/>
    </location>
</feature>
<dbReference type="GO" id="GO:0005351">
    <property type="term" value="F:carbohydrate:proton symporter activity"/>
    <property type="evidence" value="ECO:0007669"/>
    <property type="project" value="TreeGrafter"/>
</dbReference>
<evidence type="ECO:0000259" key="7">
    <source>
        <dbReference type="PROSITE" id="PS50850"/>
    </source>
</evidence>
<evidence type="ECO:0000313" key="9">
    <source>
        <dbReference type="EMBL" id="SPT78906.1"/>
    </source>
</evidence>